<evidence type="ECO:0000256" key="6">
    <source>
        <dbReference type="ARBA" id="ARBA00023136"/>
    </source>
</evidence>
<evidence type="ECO:0000313" key="11">
    <source>
        <dbReference type="EMBL" id="KAF0824878.1"/>
    </source>
</evidence>
<keyword evidence="4 7" id="KW-0812">Transmembrane</keyword>
<dbReference type="GO" id="GO:0005337">
    <property type="term" value="F:nucleoside transmembrane transporter activity"/>
    <property type="evidence" value="ECO:0007669"/>
    <property type="project" value="InterPro"/>
</dbReference>
<dbReference type="InterPro" id="IPR011657">
    <property type="entry name" value="CNT_C_dom"/>
</dbReference>
<feature type="transmembrane region" description="Helical" evidence="7">
    <location>
        <begin position="168"/>
        <end position="190"/>
    </location>
</feature>
<feature type="transmembrane region" description="Helical" evidence="7">
    <location>
        <begin position="88"/>
        <end position="113"/>
    </location>
</feature>
<feature type="domain" description="Concentrative nucleoside transporter N-terminal" evidence="8">
    <location>
        <begin position="8"/>
        <end position="81"/>
    </location>
</feature>
<evidence type="ECO:0000256" key="2">
    <source>
        <dbReference type="ARBA" id="ARBA00009033"/>
    </source>
</evidence>
<comment type="caution">
    <text evidence="7">Lacks conserved residue(s) required for the propagation of feature annotation.</text>
</comment>
<organism evidence="11 12">
    <name type="scientific">Cytobacillus firmus</name>
    <name type="common">Bacillus firmus</name>
    <dbReference type="NCBI Taxonomy" id="1399"/>
    <lineage>
        <taxon>Bacteria</taxon>
        <taxon>Bacillati</taxon>
        <taxon>Bacillota</taxon>
        <taxon>Bacilli</taxon>
        <taxon>Bacillales</taxon>
        <taxon>Bacillaceae</taxon>
        <taxon>Cytobacillus</taxon>
    </lineage>
</organism>
<dbReference type="Pfam" id="PF07662">
    <property type="entry name" value="Nucleos_tra2_C"/>
    <property type="match status" value="1"/>
</dbReference>
<comment type="caution">
    <text evidence="11">The sequence shown here is derived from an EMBL/GenBank/DDBJ whole genome shotgun (WGS) entry which is preliminary data.</text>
</comment>
<evidence type="ECO:0000256" key="4">
    <source>
        <dbReference type="ARBA" id="ARBA00022692"/>
    </source>
</evidence>
<comment type="similarity">
    <text evidence="2 7">Belongs to the concentrative nucleoside transporter (CNT) (TC 2.A.41) family.</text>
</comment>
<feature type="transmembrane region" description="Helical" evidence="7">
    <location>
        <begin position="29"/>
        <end position="49"/>
    </location>
</feature>
<dbReference type="GO" id="GO:0005886">
    <property type="term" value="C:plasma membrane"/>
    <property type="evidence" value="ECO:0007669"/>
    <property type="project" value="UniProtKB-SubCell"/>
</dbReference>
<dbReference type="Pfam" id="PF07670">
    <property type="entry name" value="Gate"/>
    <property type="match status" value="1"/>
</dbReference>
<dbReference type="RefSeq" id="WP_159344586.1">
    <property type="nucleotide sequence ID" value="NZ_JBALOT010000004.1"/>
</dbReference>
<evidence type="ECO:0000259" key="10">
    <source>
        <dbReference type="Pfam" id="PF07670"/>
    </source>
</evidence>
<dbReference type="InterPro" id="IPR011642">
    <property type="entry name" value="Gate_dom"/>
</dbReference>
<reference evidence="11 12" key="1">
    <citation type="journal article" date="2020" name="G3 (Bethesda)">
        <title>Whole Genome Sequencing and Comparative Genomics of Two Nematicidal Bacillus Strains Reveals a Wide Range of Possible Virulence Factors.</title>
        <authorList>
            <person name="Susic N."/>
            <person name="Janezic S."/>
            <person name="Rupnik M."/>
            <person name="Geric Stare B."/>
        </authorList>
    </citation>
    <scope>NUCLEOTIDE SEQUENCE [LARGE SCALE GENOMIC DNA]</scope>
    <source>
        <strain evidence="11 12">I-1582</strain>
    </source>
</reference>
<dbReference type="PANTHER" id="PTHR10590:SF4">
    <property type="entry name" value="SOLUTE CARRIER FAMILY 28 MEMBER 3"/>
    <property type="match status" value="1"/>
</dbReference>
<dbReference type="Pfam" id="PF01773">
    <property type="entry name" value="Nucleos_tra2_N"/>
    <property type="match status" value="1"/>
</dbReference>
<feature type="transmembrane region" description="Helical" evidence="7">
    <location>
        <begin position="253"/>
        <end position="278"/>
    </location>
</feature>
<keyword evidence="3" id="KW-1003">Cell membrane</keyword>
<evidence type="ECO:0000313" key="12">
    <source>
        <dbReference type="Proteomes" id="UP000465778"/>
    </source>
</evidence>
<name>A0A800MYN4_CYTFI</name>
<evidence type="ECO:0000259" key="8">
    <source>
        <dbReference type="Pfam" id="PF01773"/>
    </source>
</evidence>
<evidence type="ECO:0000256" key="5">
    <source>
        <dbReference type="ARBA" id="ARBA00022989"/>
    </source>
</evidence>
<dbReference type="EMBL" id="VDEM01000009">
    <property type="protein sequence ID" value="KAF0824878.1"/>
    <property type="molecule type" value="Genomic_DNA"/>
</dbReference>
<dbReference type="NCBIfam" id="TIGR00804">
    <property type="entry name" value="nupC"/>
    <property type="match status" value="1"/>
</dbReference>
<feature type="transmembrane region" description="Helical" evidence="7">
    <location>
        <begin position="382"/>
        <end position="404"/>
    </location>
</feature>
<evidence type="ECO:0000256" key="3">
    <source>
        <dbReference type="ARBA" id="ARBA00022475"/>
    </source>
</evidence>
<gene>
    <name evidence="11" type="ORF">KIS1582_1265</name>
</gene>
<evidence type="ECO:0000259" key="9">
    <source>
        <dbReference type="Pfam" id="PF07662"/>
    </source>
</evidence>
<dbReference type="PANTHER" id="PTHR10590">
    <property type="entry name" value="SODIUM/NUCLEOSIDE COTRANSPORTER"/>
    <property type="match status" value="1"/>
</dbReference>
<feature type="domain" description="Concentrative nucleoside transporter C-terminal" evidence="9">
    <location>
        <begin position="196"/>
        <end position="402"/>
    </location>
</feature>
<feature type="transmembrane region" description="Helical" evidence="7">
    <location>
        <begin position="345"/>
        <end position="370"/>
    </location>
</feature>
<keyword evidence="7" id="KW-0813">Transport</keyword>
<dbReference type="Proteomes" id="UP000465778">
    <property type="component" value="Unassembled WGS sequence"/>
</dbReference>
<dbReference type="AlphaFoldDB" id="A0A800MYN4"/>
<dbReference type="GO" id="GO:0015293">
    <property type="term" value="F:symporter activity"/>
    <property type="evidence" value="ECO:0007669"/>
    <property type="project" value="TreeGrafter"/>
</dbReference>
<dbReference type="InterPro" id="IPR002668">
    <property type="entry name" value="CNT_N_dom"/>
</dbReference>
<dbReference type="InterPro" id="IPR018270">
    <property type="entry name" value="C_nuclsd_transpt_met_bac"/>
</dbReference>
<sequence>MNFIWGIFGIIVILGIAFLLSSNRRAISLRTVAGGLAIQLIFAFLVLKWEGGRKGLEWLTMKVNDIINYANQGINFLFGGLFTDESGITFVFALQVLPVVIFFSSLISVLYYLRIMQLFIKILGGGLAKLLGTRKAESMSAAANIFVGQTEAPLVVRPYIANMTKSELFAVMTGGLASVAGSVLIGYSLLGVPLEYLLAASFMAAPAGLVLAKVMLPETEEKEEPKEFDMEVDSDSANVIDAAAKGASVGLELALNIGAMLLAFIALVALINGLLGWVGGLFGLEGLTLEIILGYVFSPLAFAIGVPWSEAVQAGNYIGQKLILNEFVAYSAFAPDIPTLSDKTVAIVSFALCGFANISSLGILLGGLGGLAPNRRQDIARLGLKAVAAGALASMLSAAIAGMLF</sequence>
<feature type="domain" description="Nucleoside transporter/FeoB GTPase Gate" evidence="10">
    <location>
        <begin position="93"/>
        <end position="187"/>
    </location>
</feature>
<evidence type="ECO:0000256" key="7">
    <source>
        <dbReference type="RuleBase" id="RU362018"/>
    </source>
</evidence>
<feature type="transmembrane region" description="Helical" evidence="7">
    <location>
        <begin position="6"/>
        <end position="22"/>
    </location>
</feature>
<protein>
    <recommendedName>
        <fullName evidence="7">Nucleoside permease</fullName>
    </recommendedName>
</protein>
<keyword evidence="5 7" id="KW-1133">Transmembrane helix</keyword>
<dbReference type="InterPro" id="IPR008276">
    <property type="entry name" value="C_nuclsd_transpt"/>
</dbReference>
<evidence type="ECO:0000256" key="1">
    <source>
        <dbReference type="ARBA" id="ARBA00004651"/>
    </source>
</evidence>
<dbReference type="OrthoDB" id="9766455at2"/>
<accession>A0A800MYN4</accession>
<proteinExistence type="inferred from homology"/>
<comment type="subcellular location">
    <subcellularLocation>
        <location evidence="1">Cell membrane</location>
        <topology evidence="1">Multi-pass membrane protein</topology>
    </subcellularLocation>
</comment>
<keyword evidence="6 7" id="KW-0472">Membrane</keyword>